<dbReference type="GO" id="GO:0004190">
    <property type="term" value="F:aspartic-type endopeptidase activity"/>
    <property type="evidence" value="ECO:0007669"/>
    <property type="project" value="InterPro"/>
</dbReference>
<dbReference type="Gene3D" id="1.20.120.1220">
    <property type="match status" value="1"/>
</dbReference>
<dbReference type="PANTHER" id="PTHR30487:SF0">
    <property type="entry name" value="PREPILIN LEADER PEPTIDASE_N-METHYLTRANSFERASE-RELATED"/>
    <property type="match status" value="1"/>
</dbReference>
<feature type="transmembrane region" description="Helical" evidence="2">
    <location>
        <begin position="27"/>
        <end position="45"/>
    </location>
</feature>
<dbReference type="Proteomes" id="UP000678895">
    <property type="component" value="Unassembled WGS sequence"/>
</dbReference>
<comment type="similarity">
    <text evidence="1">Belongs to the peptidase A24 family.</text>
</comment>
<accession>A0A919Y0D5</accession>
<gene>
    <name evidence="4" type="ORF">J41TS4_20320</name>
</gene>
<dbReference type="GO" id="GO:0005886">
    <property type="term" value="C:plasma membrane"/>
    <property type="evidence" value="ECO:0007669"/>
    <property type="project" value="TreeGrafter"/>
</dbReference>
<feature type="transmembrane region" description="Helical" evidence="2">
    <location>
        <begin position="96"/>
        <end position="118"/>
    </location>
</feature>
<comment type="caution">
    <text evidence="4">The sequence shown here is derived from an EMBL/GenBank/DDBJ whole genome shotgun (WGS) entry which is preliminary data.</text>
</comment>
<protein>
    <recommendedName>
        <fullName evidence="3">Prepilin type IV endopeptidase peptidase domain-containing protein</fullName>
    </recommendedName>
</protein>
<keyword evidence="5" id="KW-1185">Reference proteome</keyword>
<evidence type="ECO:0000313" key="5">
    <source>
        <dbReference type="Proteomes" id="UP000678895"/>
    </source>
</evidence>
<keyword evidence="2" id="KW-1133">Transmembrane helix</keyword>
<keyword evidence="2" id="KW-0472">Membrane</keyword>
<feature type="transmembrane region" description="Helical" evidence="2">
    <location>
        <begin position="54"/>
        <end position="76"/>
    </location>
</feature>
<evidence type="ECO:0000256" key="2">
    <source>
        <dbReference type="SAM" id="Phobius"/>
    </source>
</evidence>
<dbReference type="InterPro" id="IPR000045">
    <property type="entry name" value="Prepilin_IV_endopep_pep"/>
</dbReference>
<feature type="transmembrane region" description="Helical" evidence="2">
    <location>
        <begin position="125"/>
        <end position="143"/>
    </location>
</feature>
<reference evidence="4" key="1">
    <citation type="submission" date="2021-03" db="EMBL/GenBank/DDBJ databases">
        <title>Antimicrobial resistance genes in bacteria isolated from Japanese honey, and their potential for conferring macrolide and lincosamide resistance in the American foulbrood pathogen Paenibacillus larvae.</title>
        <authorList>
            <person name="Okamoto M."/>
            <person name="Kumagai M."/>
            <person name="Kanamori H."/>
            <person name="Takamatsu D."/>
        </authorList>
    </citation>
    <scope>NUCLEOTIDE SEQUENCE</scope>
    <source>
        <strain evidence="4">J41TS4</strain>
    </source>
</reference>
<evidence type="ECO:0000259" key="3">
    <source>
        <dbReference type="Pfam" id="PF01478"/>
    </source>
</evidence>
<dbReference type="AlphaFoldDB" id="A0A919Y0D5"/>
<dbReference type="Pfam" id="PF01478">
    <property type="entry name" value="Peptidase_A24"/>
    <property type="match status" value="1"/>
</dbReference>
<name>A0A919Y0D5_9BACL</name>
<dbReference type="PANTHER" id="PTHR30487">
    <property type="entry name" value="TYPE 4 PREPILIN-LIKE PROTEINS LEADER PEPTIDE-PROCESSING ENZYME"/>
    <property type="match status" value="1"/>
</dbReference>
<dbReference type="GO" id="GO:0006465">
    <property type="term" value="P:signal peptide processing"/>
    <property type="evidence" value="ECO:0007669"/>
    <property type="project" value="TreeGrafter"/>
</dbReference>
<dbReference type="RefSeq" id="WP_301626986.1">
    <property type="nucleotide sequence ID" value="NZ_BORS01000006.1"/>
</dbReference>
<sequence>MSYIYVQVTLFLVIGVATYTDLRWRTIPDWLIMKGLGLILLIRIFNSDQNQWRYFLGLFVASGVLYLAALLIPGSIGGGDIKLMALVGLAIGWQESLLFLCLMLILAGVCGVIGVMVTKNRKMKIPLAPFFLIAQTSMLAIGLS</sequence>
<dbReference type="EMBL" id="BORS01000006">
    <property type="protein sequence ID" value="GIO42274.1"/>
    <property type="molecule type" value="Genomic_DNA"/>
</dbReference>
<proteinExistence type="inferred from homology"/>
<evidence type="ECO:0000256" key="1">
    <source>
        <dbReference type="ARBA" id="ARBA00005801"/>
    </source>
</evidence>
<evidence type="ECO:0000313" key="4">
    <source>
        <dbReference type="EMBL" id="GIO42274.1"/>
    </source>
</evidence>
<keyword evidence="2" id="KW-0812">Transmembrane</keyword>
<dbReference type="InterPro" id="IPR050882">
    <property type="entry name" value="Prepilin_peptidase/N-MTase"/>
</dbReference>
<organism evidence="4 5">
    <name type="scientific">Paenibacillus apis</name>
    <dbReference type="NCBI Taxonomy" id="1792174"/>
    <lineage>
        <taxon>Bacteria</taxon>
        <taxon>Bacillati</taxon>
        <taxon>Bacillota</taxon>
        <taxon>Bacilli</taxon>
        <taxon>Bacillales</taxon>
        <taxon>Paenibacillaceae</taxon>
        <taxon>Paenibacillus</taxon>
    </lineage>
</organism>
<feature type="domain" description="Prepilin type IV endopeptidase peptidase" evidence="3">
    <location>
        <begin position="10"/>
        <end position="112"/>
    </location>
</feature>